<dbReference type="PROSITE" id="PS50112">
    <property type="entry name" value="PAS"/>
    <property type="match status" value="2"/>
</dbReference>
<dbReference type="PROSITE" id="PS50113">
    <property type="entry name" value="PAC"/>
    <property type="match status" value="2"/>
</dbReference>
<dbReference type="Proteomes" id="UP000305709">
    <property type="component" value="Unassembled WGS sequence"/>
</dbReference>
<keyword evidence="3" id="KW-0600">Photoreceptor protein</keyword>
<keyword evidence="12" id="KW-0067">ATP-binding</keyword>
<evidence type="ECO:0000313" key="18">
    <source>
        <dbReference type="EMBL" id="TNC72604.1"/>
    </source>
</evidence>
<sequence length="733" mass="79942">MRPSNVISDWPLGEGAVAAALREHDWEQTPLGAPEGWPERLRLAVETILDDPLPQWVAWGPELAQVANGAARDLTGHAAPGRPLREAWAALWPEAGPAVERVMRTGRAEVVADLSLVPLRDGAGAVRGLRATGLGGVTGRDGARYRSIFTSMDEGCAVIEMIADEAGRWSDFRYLEVNPAFTVHSGVSDPVGLTLTQLLGTPSPRWAQIYGKVAETGEALRFQEPELVLGRVFDLNVFRLGGPGSRQVAVLFSDITARRRSEAALREGQERLEAIFASAPVGLSEVGLDGRFLEVNSELCRILGRGREEVLGLTIGDVTHPDDMAPSLAAVNRALRTGAGADLDKRYRRPDGTLVWANSRITPLRPAAGRPASLLVATVDLTARRAAEAALRESEARFRQFGDAAGDVLWIRNARTLAFEYVSPAFEELYGLPVSEVEGVGSVRPWAALIEPQDRPGVLENLRRVREGEHVLHTFRVRRSDGALRWVRDTSFPLLDEAGQVQRLGGIYHDATEEVDLQERLRVLVAELQHRSRNLVAVVRSVAERTLTSSASLEEFRARFRARLDALGRVNGLLSRLEEGERITFDQLLRTELSALGVLDGEGGGQIRLMGPVGVPLRSATVQTFALALHELATNALKHGALSDPAGRLAVDWRLVAAPGGERRLQVEWRETGAPFVPSDPPRMGYGRELIERALPYQLRAQTRYELDANGLRCSISLPVSTGPELAFSDGEG</sequence>
<evidence type="ECO:0000256" key="8">
    <source>
        <dbReference type="ARBA" id="ARBA00022679"/>
    </source>
</evidence>
<dbReference type="PANTHER" id="PTHR41523">
    <property type="entry name" value="TWO-COMPONENT SYSTEM SENSOR PROTEIN"/>
    <property type="match status" value="1"/>
</dbReference>
<dbReference type="RefSeq" id="WP_139081111.1">
    <property type="nucleotide sequence ID" value="NZ_VDFV01000007.1"/>
</dbReference>
<dbReference type="InterPro" id="IPR011102">
    <property type="entry name" value="Sig_transdc_His_kinase_HWE"/>
</dbReference>
<dbReference type="GO" id="GO:0005524">
    <property type="term" value="F:ATP binding"/>
    <property type="evidence" value="ECO:0007669"/>
    <property type="project" value="UniProtKB-KW"/>
</dbReference>
<gene>
    <name evidence="18" type="ORF">FHG71_08000</name>
</gene>
<dbReference type="InterPro" id="IPR035965">
    <property type="entry name" value="PAS-like_dom_sf"/>
</dbReference>
<dbReference type="GO" id="GO:0004673">
    <property type="term" value="F:protein histidine kinase activity"/>
    <property type="evidence" value="ECO:0007669"/>
    <property type="project" value="UniProtKB-EC"/>
</dbReference>
<keyword evidence="9" id="KW-0677">Repeat</keyword>
<evidence type="ECO:0000256" key="13">
    <source>
        <dbReference type="ARBA" id="ARBA00022991"/>
    </source>
</evidence>
<keyword evidence="19" id="KW-1185">Reference proteome</keyword>
<dbReference type="OrthoDB" id="9816309at2"/>
<evidence type="ECO:0000256" key="3">
    <source>
        <dbReference type="ARBA" id="ARBA00022543"/>
    </source>
</evidence>
<dbReference type="InterPro" id="IPR036890">
    <property type="entry name" value="HATPase_C_sf"/>
</dbReference>
<keyword evidence="8" id="KW-0808">Transferase</keyword>
<dbReference type="InterPro" id="IPR013655">
    <property type="entry name" value="PAS_fold_3"/>
</dbReference>
<evidence type="ECO:0000256" key="10">
    <source>
        <dbReference type="ARBA" id="ARBA00022741"/>
    </source>
</evidence>
<evidence type="ECO:0000256" key="1">
    <source>
        <dbReference type="ARBA" id="ARBA00000085"/>
    </source>
</evidence>
<dbReference type="EMBL" id="VDFV01000007">
    <property type="protein sequence ID" value="TNC72604.1"/>
    <property type="molecule type" value="Genomic_DNA"/>
</dbReference>
<dbReference type="EC" id="2.7.13.3" evidence="2"/>
<dbReference type="AlphaFoldDB" id="A0A5C4NCT9"/>
<dbReference type="SMART" id="SM00911">
    <property type="entry name" value="HWE_HK"/>
    <property type="match status" value="1"/>
</dbReference>
<evidence type="ECO:0000256" key="6">
    <source>
        <dbReference type="ARBA" id="ARBA00022630"/>
    </source>
</evidence>
<evidence type="ECO:0000256" key="5">
    <source>
        <dbReference type="ARBA" id="ARBA00022606"/>
    </source>
</evidence>
<keyword evidence="4" id="KW-0597">Phosphoprotein</keyword>
<keyword evidence="13" id="KW-0157">Chromophore</keyword>
<protein>
    <recommendedName>
        <fullName evidence="2">histidine kinase</fullName>
        <ecNumber evidence="2">2.7.13.3</ecNumber>
    </recommendedName>
</protein>
<evidence type="ECO:0000256" key="15">
    <source>
        <dbReference type="ARBA" id="ARBA00023170"/>
    </source>
</evidence>
<dbReference type="Pfam" id="PF08448">
    <property type="entry name" value="PAS_4"/>
    <property type="match status" value="1"/>
</dbReference>
<dbReference type="InterPro" id="IPR001610">
    <property type="entry name" value="PAC"/>
</dbReference>
<feature type="domain" description="PAC" evidence="17">
    <location>
        <begin position="471"/>
        <end position="523"/>
    </location>
</feature>
<evidence type="ECO:0000256" key="14">
    <source>
        <dbReference type="ARBA" id="ARBA00023026"/>
    </source>
</evidence>
<feature type="domain" description="PAS" evidence="16">
    <location>
        <begin position="394"/>
        <end position="469"/>
    </location>
</feature>
<reference evidence="18 19" key="1">
    <citation type="submission" date="2019-06" db="EMBL/GenBank/DDBJ databases">
        <authorList>
            <person name="Jiang L."/>
        </authorList>
    </citation>
    <scope>NUCLEOTIDE SEQUENCE [LARGE SCALE GENOMIC DNA]</scope>
    <source>
        <strain evidence="18 19">YIM 48858</strain>
    </source>
</reference>
<dbReference type="NCBIfam" id="TIGR00229">
    <property type="entry name" value="sensory_box"/>
    <property type="match status" value="2"/>
</dbReference>
<keyword evidence="7" id="KW-0288">FMN</keyword>
<dbReference type="InterPro" id="IPR013656">
    <property type="entry name" value="PAS_4"/>
</dbReference>
<dbReference type="Pfam" id="PF08447">
    <property type="entry name" value="PAS_3"/>
    <property type="match status" value="1"/>
</dbReference>
<keyword evidence="6" id="KW-0285">Flavoprotein</keyword>
<accession>A0A5C4NCT9</accession>
<evidence type="ECO:0000259" key="16">
    <source>
        <dbReference type="PROSITE" id="PS50112"/>
    </source>
</evidence>
<evidence type="ECO:0000313" key="19">
    <source>
        <dbReference type="Proteomes" id="UP000305709"/>
    </source>
</evidence>
<evidence type="ECO:0000256" key="12">
    <source>
        <dbReference type="ARBA" id="ARBA00022840"/>
    </source>
</evidence>
<dbReference type="Pfam" id="PF13188">
    <property type="entry name" value="PAS_8"/>
    <property type="match status" value="1"/>
</dbReference>
<evidence type="ECO:0000256" key="7">
    <source>
        <dbReference type="ARBA" id="ARBA00022643"/>
    </source>
</evidence>
<organism evidence="18 19">
    <name type="scientific">Rubellimicrobium roseum</name>
    <dbReference type="NCBI Taxonomy" id="687525"/>
    <lineage>
        <taxon>Bacteria</taxon>
        <taxon>Pseudomonadati</taxon>
        <taxon>Pseudomonadota</taxon>
        <taxon>Alphaproteobacteria</taxon>
        <taxon>Rhodobacterales</taxon>
        <taxon>Roseobacteraceae</taxon>
        <taxon>Rubellimicrobium</taxon>
    </lineage>
</organism>
<evidence type="ECO:0000256" key="9">
    <source>
        <dbReference type="ARBA" id="ARBA00022737"/>
    </source>
</evidence>
<evidence type="ECO:0000256" key="11">
    <source>
        <dbReference type="ARBA" id="ARBA00022777"/>
    </source>
</evidence>
<keyword evidence="10" id="KW-0547">Nucleotide-binding</keyword>
<keyword evidence="15" id="KW-0675">Receptor</keyword>
<feature type="domain" description="PAS" evidence="16">
    <location>
        <begin position="268"/>
        <end position="338"/>
    </location>
</feature>
<dbReference type="SMART" id="SM00086">
    <property type="entry name" value="PAC"/>
    <property type="match status" value="2"/>
</dbReference>
<keyword evidence="5" id="KW-0716">Sensory transduction</keyword>
<dbReference type="PANTHER" id="PTHR41523:SF7">
    <property type="entry name" value="HISTIDINE KINASE"/>
    <property type="match status" value="1"/>
</dbReference>
<comment type="catalytic activity">
    <reaction evidence="1">
        <text>ATP + protein L-histidine = ADP + protein N-phospho-L-histidine.</text>
        <dbReference type="EC" id="2.7.13.3"/>
    </reaction>
</comment>
<evidence type="ECO:0000259" key="17">
    <source>
        <dbReference type="PROSITE" id="PS50113"/>
    </source>
</evidence>
<dbReference type="CDD" id="cd00130">
    <property type="entry name" value="PAS"/>
    <property type="match status" value="2"/>
</dbReference>
<dbReference type="SUPFAM" id="SSF55785">
    <property type="entry name" value="PYP-like sensor domain (PAS domain)"/>
    <property type="match status" value="2"/>
</dbReference>
<dbReference type="Pfam" id="PF07536">
    <property type="entry name" value="HWE_HK"/>
    <property type="match status" value="1"/>
</dbReference>
<evidence type="ECO:0000256" key="2">
    <source>
        <dbReference type="ARBA" id="ARBA00012438"/>
    </source>
</evidence>
<dbReference type="GO" id="GO:0009881">
    <property type="term" value="F:photoreceptor activity"/>
    <property type="evidence" value="ECO:0007669"/>
    <property type="project" value="UniProtKB-KW"/>
</dbReference>
<dbReference type="SMART" id="SM00091">
    <property type="entry name" value="PAS"/>
    <property type="match status" value="2"/>
</dbReference>
<keyword evidence="11" id="KW-0418">Kinase</keyword>
<proteinExistence type="predicted"/>
<dbReference type="InterPro" id="IPR000700">
    <property type="entry name" value="PAS-assoc_C"/>
</dbReference>
<name>A0A5C4NCT9_9RHOB</name>
<dbReference type="Gene3D" id="3.30.450.20">
    <property type="entry name" value="PAS domain"/>
    <property type="match status" value="3"/>
</dbReference>
<comment type="caution">
    <text evidence="18">The sequence shown here is derived from an EMBL/GenBank/DDBJ whole genome shotgun (WGS) entry which is preliminary data.</text>
</comment>
<keyword evidence="14" id="KW-0843">Virulence</keyword>
<evidence type="ECO:0000256" key="4">
    <source>
        <dbReference type="ARBA" id="ARBA00022553"/>
    </source>
</evidence>
<dbReference type="InterPro" id="IPR000014">
    <property type="entry name" value="PAS"/>
</dbReference>
<dbReference type="Gene3D" id="3.30.565.10">
    <property type="entry name" value="Histidine kinase-like ATPase, C-terminal domain"/>
    <property type="match status" value="1"/>
</dbReference>
<feature type="domain" description="PAC" evidence="17">
    <location>
        <begin position="341"/>
        <end position="393"/>
    </location>
</feature>